<gene>
    <name evidence="1" type="ORF">SDC9_58975</name>
</gene>
<evidence type="ECO:0000313" key="1">
    <source>
        <dbReference type="EMBL" id="MPM12621.1"/>
    </source>
</evidence>
<dbReference type="EMBL" id="VSSQ01001999">
    <property type="protein sequence ID" value="MPM12621.1"/>
    <property type="molecule type" value="Genomic_DNA"/>
</dbReference>
<reference evidence="1" key="1">
    <citation type="submission" date="2019-08" db="EMBL/GenBank/DDBJ databases">
        <authorList>
            <person name="Kucharzyk K."/>
            <person name="Murdoch R.W."/>
            <person name="Higgins S."/>
            <person name="Loffler F."/>
        </authorList>
    </citation>
    <scope>NUCLEOTIDE SEQUENCE</scope>
</reference>
<protein>
    <submittedName>
        <fullName evidence="1">Uncharacterized protein</fullName>
    </submittedName>
</protein>
<sequence>MLKTSNQMDKKELLASAGVLKQVSKSACSEYNKAGDHLVAQMNELMLKRSDLLSLIGDGNEEMMKDNHANHVRFIASVLKNYHPDVLVDTVLWVFRAYRSHGFTTNYWAAQLNAWISILKETLSEEAYHEIYPLYEWMQINIPLFVKLSDQQLSASNSLH</sequence>
<comment type="caution">
    <text evidence="1">The sequence shown here is derived from an EMBL/GenBank/DDBJ whole genome shotgun (WGS) entry which is preliminary data.</text>
</comment>
<organism evidence="1">
    <name type="scientific">bioreactor metagenome</name>
    <dbReference type="NCBI Taxonomy" id="1076179"/>
    <lineage>
        <taxon>unclassified sequences</taxon>
        <taxon>metagenomes</taxon>
        <taxon>ecological metagenomes</taxon>
    </lineage>
</organism>
<name>A0A644X9Y7_9ZZZZ</name>
<dbReference type="AlphaFoldDB" id="A0A644X9Y7"/>
<accession>A0A644X9Y7</accession>
<proteinExistence type="predicted"/>